<keyword evidence="2" id="KW-1185">Reference proteome</keyword>
<dbReference type="AlphaFoldDB" id="A0A1E3I2L4"/>
<dbReference type="InterPro" id="IPR010708">
    <property type="entry name" value="5'(3')-deoxyribonucleotidase"/>
</dbReference>
<dbReference type="OrthoDB" id="10248475at2759"/>
<dbReference type="EMBL" id="CP143787">
    <property type="protein sequence ID" value="WVN88160.1"/>
    <property type="molecule type" value="Genomic_DNA"/>
</dbReference>
<dbReference type="SUPFAM" id="SSF56784">
    <property type="entry name" value="HAD-like"/>
    <property type="match status" value="1"/>
</dbReference>
<dbReference type="VEuPathDB" id="FungiDB:L203_05394"/>
<accession>A0A1E3I2L4</accession>
<dbReference type="Proteomes" id="UP000094043">
    <property type="component" value="Chromosome 4"/>
</dbReference>
<dbReference type="InterPro" id="IPR052419">
    <property type="entry name" value="5_3-deoxyribonucleotidase-like"/>
</dbReference>
<dbReference type="InterPro" id="IPR023214">
    <property type="entry name" value="HAD_sf"/>
</dbReference>
<dbReference type="GO" id="GO:0009264">
    <property type="term" value="P:deoxyribonucleotide catabolic process"/>
    <property type="evidence" value="ECO:0007669"/>
    <property type="project" value="InterPro"/>
</dbReference>
<reference evidence="1" key="1">
    <citation type="submission" date="2016-06" db="EMBL/GenBank/DDBJ databases">
        <authorList>
            <person name="Cuomo C."/>
            <person name="Litvintseva A."/>
            <person name="Heitman J."/>
            <person name="Chen Y."/>
            <person name="Sun S."/>
            <person name="Springer D."/>
            <person name="Dromer F."/>
            <person name="Young S."/>
            <person name="Zeng Q."/>
            <person name="Chapman S."/>
            <person name="Gujja S."/>
            <person name="Saif S."/>
            <person name="Birren B."/>
        </authorList>
    </citation>
    <scope>NUCLEOTIDE SEQUENCE</scope>
    <source>
        <strain evidence="1">CBS 7841</strain>
    </source>
</reference>
<reference evidence="1" key="2">
    <citation type="journal article" date="2022" name="Elife">
        <title>Obligate sexual reproduction of a homothallic fungus closely related to the Cryptococcus pathogenic species complex.</title>
        <authorList>
            <person name="Passer A.R."/>
            <person name="Clancey S.A."/>
            <person name="Shea T."/>
            <person name="David-Palma M."/>
            <person name="Averette A.F."/>
            <person name="Boekhout T."/>
            <person name="Porcel B.M."/>
            <person name="Nowrousian M."/>
            <person name="Cuomo C.A."/>
            <person name="Sun S."/>
            <person name="Heitman J."/>
            <person name="Coelho M.A."/>
        </authorList>
    </citation>
    <scope>NUCLEOTIDE SEQUENCE</scope>
    <source>
        <strain evidence="1">CBS 7841</strain>
    </source>
</reference>
<protein>
    <submittedName>
        <fullName evidence="1">Uncharacterized protein</fullName>
    </submittedName>
</protein>
<organism evidence="1 2">
    <name type="scientific">Cryptococcus depauperatus CBS 7841</name>
    <dbReference type="NCBI Taxonomy" id="1295531"/>
    <lineage>
        <taxon>Eukaryota</taxon>
        <taxon>Fungi</taxon>
        <taxon>Dikarya</taxon>
        <taxon>Basidiomycota</taxon>
        <taxon>Agaricomycotina</taxon>
        <taxon>Tremellomycetes</taxon>
        <taxon>Tremellales</taxon>
        <taxon>Cryptococcaceae</taxon>
        <taxon>Cryptococcus</taxon>
    </lineage>
</organism>
<dbReference type="PANTHER" id="PTHR35134:SF2">
    <property type="entry name" value="NUCLEOTIDASE YQFW-RELATED"/>
    <property type="match status" value="1"/>
</dbReference>
<dbReference type="PANTHER" id="PTHR35134">
    <property type="entry name" value="NUCLEOTIDASE YQFW-RELATED"/>
    <property type="match status" value="1"/>
</dbReference>
<dbReference type="GO" id="GO:0008253">
    <property type="term" value="F:5'-nucleotidase activity"/>
    <property type="evidence" value="ECO:0007669"/>
    <property type="project" value="InterPro"/>
</dbReference>
<dbReference type="InterPro" id="IPR036412">
    <property type="entry name" value="HAD-like_sf"/>
</dbReference>
<sequence length="301" mass="34193">MSETINRDTQVITADGMATPIGTSQKGKGRIAVDMDDVICQTNATVAQMHNEFFGYQPSLTLDDFQSYLYWMNRGWGTPEETMNMVLKLYQNGLYKRAPPVVGAKESLQRLKDMGYSLIIITARSESQREGTEDWLAEFMPDIFDEIHFTGAFQHLEPTKEEHEGHAARKAVVSHKARSKAEIVHNTSSLFLIDDSAENAYDVSTSCYDHPHTTRVLLFGNYPWNTIVRSPETSLPIENMTFVERQDKGLLEEYSKLREQRIKEGWLPNGVVRVGGWEDVIRWVEKFEETGFEGADKGLSG</sequence>
<dbReference type="KEGG" id="cdep:91087572"/>
<name>A0A1E3I2L4_9TREE</name>
<reference evidence="1" key="3">
    <citation type="submission" date="2024-01" db="EMBL/GenBank/DDBJ databases">
        <authorList>
            <person name="Coelho M.A."/>
            <person name="David-Palma M."/>
            <person name="Shea T."/>
            <person name="Sun S."/>
            <person name="Cuomo C.A."/>
            <person name="Heitman J."/>
        </authorList>
    </citation>
    <scope>NUCLEOTIDE SEQUENCE</scope>
    <source>
        <strain evidence="1">CBS 7841</strain>
    </source>
</reference>
<gene>
    <name evidence="1" type="ORF">L203_103361</name>
</gene>
<proteinExistence type="predicted"/>
<dbReference type="Pfam" id="PF06941">
    <property type="entry name" value="NT5C"/>
    <property type="match status" value="1"/>
</dbReference>
<dbReference type="RefSeq" id="XP_066068860.1">
    <property type="nucleotide sequence ID" value="XM_066212763.1"/>
</dbReference>
<evidence type="ECO:0000313" key="1">
    <source>
        <dbReference type="EMBL" id="WVN88160.1"/>
    </source>
</evidence>
<evidence type="ECO:0000313" key="2">
    <source>
        <dbReference type="Proteomes" id="UP000094043"/>
    </source>
</evidence>
<dbReference type="GeneID" id="91087572"/>
<dbReference type="Gene3D" id="3.40.50.1000">
    <property type="entry name" value="HAD superfamily/HAD-like"/>
    <property type="match status" value="1"/>
</dbReference>